<organism evidence="7 8">
    <name type="scientific">Apiospora rasikravindrae</name>
    <dbReference type="NCBI Taxonomy" id="990691"/>
    <lineage>
        <taxon>Eukaryota</taxon>
        <taxon>Fungi</taxon>
        <taxon>Dikarya</taxon>
        <taxon>Ascomycota</taxon>
        <taxon>Pezizomycotina</taxon>
        <taxon>Sordariomycetes</taxon>
        <taxon>Xylariomycetidae</taxon>
        <taxon>Amphisphaeriales</taxon>
        <taxon>Apiosporaceae</taxon>
        <taxon>Apiospora</taxon>
    </lineage>
</organism>
<dbReference type="InterPro" id="IPR001849">
    <property type="entry name" value="PH_domain"/>
</dbReference>
<dbReference type="Pfam" id="PF01237">
    <property type="entry name" value="Oxysterol_BP"/>
    <property type="match status" value="1"/>
</dbReference>
<feature type="domain" description="PH" evidence="6">
    <location>
        <begin position="213"/>
        <end position="307"/>
    </location>
</feature>
<keyword evidence="3" id="KW-0445">Lipid transport</keyword>
<dbReference type="PANTHER" id="PTHR10972">
    <property type="entry name" value="OXYSTEROL-BINDING PROTEIN-RELATED"/>
    <property type="match status" value="1"/>
</dbReference>
<dbReference type="SUPFAM" id="SSF50729">
    <property type="entry name" value="PH domain-like"/>
    <property type="match status" value="1"/>
</dbReference>
<dbReference type="CDD" id="cd13289">
    <property type="entry name" value="PH_Osh3p_yeast"/>
    <property type="match status" value="1"/>
</dbReference>
<comment type="similarity">
    <text evidence="1">Belongs to the OSBP family.</text>
</comment>
<dbReference type="InterPro" id="IPR000648">
    <property type="entry name" value="Oxysterol-bd"/>
</dbReference>
<evidence type="ECO:0000259" key="6">
    <source>
        <dbReference type="PROSITE" id="PS50003"/>
    </source>
</evidence>
<protein>
    <submittedName>
        <fullName evidence="7">Oxysterol-binding protein</fullName>
    </submittedName>
</protein>
<dbReference type="InterPro" id="IPR037239">
    <property type="entry name" value="OSBP_sf"/>
</dbReference>
<evidence type="ECO:0000256" key="5">
    <source>
        <dbReference type="SAM" id="MobiDB-lite"/>
    </source>
</evidence>
<dbReference type="Proteomes" id="UP001444661">
    <property type="component" value="Unassembled WGS sequence"/>
</dbReference>
<keyword evidence="4" id="KW-0446">Lipid-binding</keyword>
<feature type="compositionally biased region" description="Basic and acidic residues" evidence="5">
    <location>
        <begin position="442"/>
        <end position="458"/>
    </location>
</feature>
<feature type="region of interest" description="Disordered" evidence="5">
    <location>
        <begin position="419"/>
        <end position="458"/>
    </location>
</feature>
<feature type="compositionally biased region" description="Acidic residues" evidence="5">
    <location>
        <begin position="532"/>
        <end position="542"/>
    </location>
</feature>
<proteinExistence type="inferred from homology"/>
<feature type="compositionally biased region" description="Polar residues" evidence="5">
    <location>
        <begin position="373"/>
        <end position="393"/>
    </location>
</feature>
<keyword evidence="8" id="KW-1185">Reference proteome</keyword>
<feature type="region of interest" description="Disordered" evidence="5">
    <location>
        <begin position="311"/>
        <end position="349"/>
    </location>
</feature>
<evidence type="ECO:0000313" key="8">
    <source>
        <dbReference type="Proteomes" id="UP001444661"/>
    </source>
</evidence>
<reference evidence="7 8" key="1">
    <citation type="submission" date="2023-01" db="EMBL/GenBank/DDBJ databases">
        <title>Analysis of 21 Apiospora genomes using comparative genomics revels a genus with tremendous synthesis potential of carbohydrate active enzymes and secondary metabolites.</title>
        <authorList>
            <person name="Sorensen T."/>
        </authorList>
    </citation>
    <scope>NUCLEOTIDE SEQUENCE [LARGE SCALE GENOMIC DNA]</scope>
    <source>
        <strain evidence="7 8">CBS 33761</strain>
    </source>
</reference>
<dbReference type="Gene3D" id="2.40.160.120">
    <property type="match status" value="1"/>
</dbReference>
<feature type="region of interest" description="Disordered" evidence="5">
    <location>
        <begin position="482"/>
        <end position="558"/>
    </location>
</feature>
<dbReference type="SUPFAM" id="SSF144000">
    <property type="entry name" value="Oxysterol-binding protein-like"/>
    <property type="match status" value="1"/>
</dbReference>
<dbReference type="EMBL" id="JAQQWK010000001">
    <property type="protein sequence ID" value="KAK8056494.1"/>
    <property type="molecule type" value="Genomic_DNA"/>
</dbReference>
<dbReference type="PANTHER" id="PTHR10972:SF203">
    <property type="entry name" value="OXYSTEROL-BINDING PROTEIN HOMOLOG 3"/>
    <property type="match status" value="1"/>
</dbReference>
<evidence type="ECO:0000256" key="3">
    <source>
        <dbReference type="ARBA" id="ARBA00023055"/>
    </source>
</evidence>
<evidence type="ECO:0000256" key="2">
    <source>
        <dbReference type="ARBA" id="ARBA00022448"/>
    </source>
</evidence>
<comment type="caution">
    <text evidence="7">The sequence shown here is derived from an EMBL/GenBank/DDBJ whole genome shotgun (WGS) entry which is preliminary data.</text>
</comment>
<evidence type="ECO:0000313" key="7">
    <source>
        <dbReference type="EMBL" id="KAK8056494.1"/>
    </source>
</evidence>
<gene>
    <name evidence="7" type="ORF">PG993_001721</name>
</gene>
<dbReference type="SUPFAM" id="SSF101576">
    <property type="entry name" value="Supernatant protein factor (SPF), C-terminal domain"/>
    <property type="match status" value="1"/>
</dbReference>
<dbReference type="Gene3D" id="3.30.70.3490">
    <property type="match status" value="1"/>
</dbReference>
<dbReference type="InterPro" id="IPR011993">
    <property type="entry name" value="PH-like_dom_sf"/>
</dbReference>
<dbReference type="Pfam" id="PF15409">
    <property type="entry name" value="PH_8"/>
    <property type="match status" value="1"/>
</dbReference>
<keyword evidence="2" id="KW-0813">Transport</keyword>
<dbReference type="SMART" id="SM00233">
    <property type="entry name" value="PH"/>
    <property type="match status" value="1"/>
</dbReference>
<sequence length="977" mass="106806">MAGIEQLEIHSKSYIVRWVKVDEGHTISWSVQPHKKSVNFGIVKHPGSGGATTLASSAASVDELNKTFENIEGSSNTKSNRFRRDASSAQEQLQNKGFAIMKWHGKCEADKVSMGTYDVTAGEGAMFGLVFDNTFSKQTSKTATFVLLTYPTGQSPQGAAYLPNLQAAAASKSSLVKPSPQMGATASDSVDSLQSHRTRALSLAGRSDGGTSSTYHTGNLLKRRRKKGQGFARRFFSLDYSSCTLSYYYNRNSSALRGAIPLSLAAIAADERRREINIDSGAEVWHLRAANDKDFEDWAKALERASRIARGLEPEPSPDHLNVPHSKQRPVANTLAPGSSNPVEEDREWHQVESLVSRVVGTRDALRRLVKDMSSQKQYNTRPGTGSSLLTPNPNSPGVAEEAAEGYFPVQGQDKRPFWKRKSSASVPPPGTATSAVPNGPTHERKTSKGSEEERSAQEHCAALLNDLDSVVAEFTAVIAKSKRRRTPAPMSAADSRRSMESTASTEEFFDAEAGEEDGRNQVVMIDRQSGEDDSQGSEADDASIHSSSSVSSVGEEDKPLDATGAAALFPVKPKSLTPLPIDIGIERRRTVPAATVPPPSLIAFVRKNVGKDLSTISMPVSSNEPLSLVQRVAEQLEYAQLLDKAAKLNSADERLVYMAAFAVSQFSGYRGKERAIRKPFNPLLGETFELLRTDSEVPGGFRLVVEKVCHRPVRLAMQADAALWSFTQSPAPTQKFWGKSAEVTTEGRVRVALRLPDGTDELYSWTIATMFLRNVVMGEKYVEPVGTMDVNNESTGAKAVVEFRSRGMFGGRGEDVHVEFQDANGQSTGSPLTGTWTGSLKSGSQEIWKVGDLVPNAANTYGLTAFAATLNEVTEIERNRLPPTDSRLRPDQRLAEEGKLDDAEDKKVLLEEAQRVRRRDLEARGETWSPKWFVKAGEGEGEEEVWRLKSGKDGYWESRERSFEGTNVEDIFAMGA</sequence>
<accession>A0ABR1UF36</accession>
<dbReference type="Gene3D" id="2.30.29.30">
    <property type="entry name" value="Pleckstrin-homology domain (PH domain)/Phosphotyrosine-binding domain (PTB)"/>
    <property type="match status" value="1"/>
</dbReference>
<dbReference type="InterPro" id="IPR036598">
    <property type="entry name" value="GOLD_dom_sf"/>
</dbReference>
<evidence type="ECO:0000256" key="4">
    <source>
        <dbReference type="ARBA" id="ARBA00023121"/>
    </source>
</evidence>
<feature type="region of interest" description="Disordered" evidence="5">
    <location>
        <begin position="371"/>
        <end position="401"/>
    </location>
</feature>
<name>A0ABR1UF36_9PEZI</name>
<dbReference type="PROSITE" id="PS50003">
    <property type="entry name" value="PH_DOMAIN"/>
    <property type="match status" value="1"/>
</dbReference>
<dbReference type="InterPro" id="IPR041680">
    <property type="entry name" value="PH_8"/>
</dbReference>
<evidence type="ECO:0000256" key="1">
    <source>
        <dbReference type="ARBA" id="ARBA00008842"/>
    </source>
</evidence>